<dbReference type="STRING" id="1837282.A6F49_15370"/>
<dbReference type="RefSeq" id="WP_043058790.1">
    <property type="nucleotide sequence ID" value="NZ_LXEY01000022.1"/>
</dbReference>
<dbReference type="AlphaFoldDB" id="A0A1B7LW44"/>
<proteinExistence type="predicted"/>
<dbReference type="Pfam" id="PF04268">
    <property type="entry name" value="SoxG"/>
    <property type="match status" value="1"/>
</dbReference>
<evidence type="ECO:0000313" key="2">
    <source>
        <dbReference type="Proteomes" id="UP000078292"/>
    </source>
</evidence>
<protein>
    <recommendedName>
        <fullName evidence="3">Sarcosine oxidase subunit gamma</fullName>
    </recommendedName>
</protein>
<dbReference type="EMBL" id="LXEY01000022">
    <property type="protein sequence ID" value="OAV59249.1"/>
    <property type="molecule type" value="Genomic_DNA"/>
</dbReference>
<sequence length="206" mass="21918">MANAKPVDPRALRESPLQHLATDMEAAEVLGPQGVAVREVPFATMIGIRATPGGSAHASIAAVLPDGLPSAVGQVAGAPDALAVLWNSPDEFLAVSVTEHPTLLATLEAALGDERGHVVDLSSNRTIVELSGPAAVSVLRKTTPTDVHPSVFTINRAITTTLARTPVLMWRTDETTWRIMPRASFAEHIAFVLMDAMHEFNHVLID</sequence>
<dbReference type="InterPro" id="IPR027266">
    <property type="entry name" value="TrmE/GcvT-like"/>
</dbReference>
<name>A0A1B7LW44_9MICC</name>
<dbReference type="InterPro" id="IPR007375">
    <property type="entry name" value="SoxG"/>
</dbReference>
<comment type="caution">
    <text evidence="1">The sequence shown here is derived from an EMBL/GenBank/DDBJ whole genome shotgun (WGS) entry which is preliminary data.</text>
</comment>
<dbReference type="Gene3D" id="3.30.1360.120">
    <property type="entry name" value="Probable tRNA modification gtpase trme, domain 1"/>
    <property type="match status" value="1"/>
</dbReference>
<organism evidence="1 2">
    <name type="scientific">Enteractinococcus helveticum</name>
    <dbReference type="NCBI Taxonomy" id="1837282"/>
    <lineage>
        <taxon>Bacteria</taxon>
        <taxon>Bacillati</taxon>
        <taxon>Actinomycetota</taxon>
        <taxon>Actinomycetes</taxon>
        <taxon>Micrococcales</taxon>
        <taxon>Micrococcaceae</taxon>
    </lineage>
</organism>
<dbReference type="Proteomes" id="UP000078292">
    <property type="component" value="Unassembled WGS sequence"/>
</dbReference>
<evidence type="ECO:0008006" key="3">
    <source>
        <dbReference type="Google" id="ProtNLM"/>
    </source>
</evidence>
<accession>A0A1B7LW44</accession>
<evidence type="ECO:0000313" key="1">
    <source>
        <dbReference type="EMBL" id="OAV59249.1"/>
    </source>
</evidence>
<reference evidence="1 2" key="1">
    <citation type="submission" date="2016-04" db="EMBL/GenBank/DDBJ databases">
        <title>First whole genome shotgun sequence of the bacterium Enteractinococcus sp. strain UASWS1574.</title>
        <authorList>
            <person name="Crovadore J."/>
            <person name="Chablais R."/>
            <person name="Lefort F."/>
        </authorList>
    </citation>
    <scope>NUCLEOTIDE SEQUENCE [LARGE SCALE GENOMIC DNA]</scope>
    <source>
        <strain evidence="1 2">UASWS1574</strain>
    </source>
</reference>
<gene>
    <name evidence="1" type="ORF">A6F49_15370</name>
</gene>
<keyword evidence="2" id="KW-1185">Reference proteome</keyword>
<dbReference type="SUPFAM" id="SSF103025">
    <property type="entry name" value="Folate-binding domain"/>
    <property type="match status" value="1"/>
</dbReference>
<dbReference type="OrthoDB" id="9814782at2"/>
<dbReference type="Gene3D" id="3.30.70.1520">
    <property type="entry name" value="Heterotetrameric sarcosine oxidase"/>
    <property type="match status" value="1"/>
</dbReference>